<gene>
    <name evidence="3" type="primary">traM</name>
    <name evidence="3" type="ORF">D2V08_13750</name>
</gene>
<evidence type="ECO:0000313" key="3">
    <source>
        <dbReference type="EMBL" id="RIV31508.1"/>
    </source>
</evidence>
<reference evidence="3 4" key="1">
    <citation type="submission" date="2018-08" db="EMBL/GenBank/DDBJ databases">
        <title>Proposal of Muricauda 72 sp.nov. and Muricauda NH166 sp.nov., isolated from seawater.</title>
        <authorList>
            <person name="Cheng H."/>
            <person name="Wu Y.-H."/>
            <person name="Guo L.-L."/>
            <person name="Xu X.-W."/>
        </authorList>
    </citation>
    <scope>NUCLEOTIDE SEQUENCE [LARGE SCALE GENOMIC DNA]</scope>
    <source>
        <strain evidence="3 4">KCTC 22173</strain>
    </source>
</reference>
<keyword evidence="4" id="KW-1185">Reference proteome</keyword>
<dbReference type="Proteomes" id="UP000266067">
    <property type="component" value="Unassembled WGS sequence"/>
</dbReference>
<name>A0A3A1N7V9_9FLAO</name>
<dbReference type="InterPro" id="IPR055407">
    <property type="entry name" value="TraM_C"/>
</dbReference>
<evidence type="ECO:0000313" key="4">
    <source>
        <dbReference type="Proteomes" id="UP000266067"/>
    </source>
</evidence>
<evidence type="ECO:0000259" key="2">
    <source>
        <dbReference type="Pfam" id="PF12508"/>
    </source>
</evidence>
<dbReference type="EMBL" id="QXFH01000076">
    <property type="protein sequence ID" value="RIV31508.1"/>
    <property type="molecule type" value="Genomic_DNA"/>
</dbReference>
<evidence type="ECO:0000256" key="1">
    <source>
        <dbReference type="SAM" id="Phobius"/>
    </source>
</evidence>
<sequence length="301" mass="34669">MKLQKNKIVFVLVMVCVVLFIAVYSIMTFGRDKEPELDPERMPIPDLEDYQVDFSTKLEAVEAIKKETETNVPSIYPEHMVDEKGYFNPDYMEYEKHRIIDSVYQSKTFYDRGVRKGRKDSLQAIDRAVDIEQDGDDMEVVKSEQPQELGLSHQLFFDSRPQLLFEQVASAHVDGSQIVADGHRLSLRLDSDIQIHGNHFSKGLRMYGFIKIRPNRILLEIFRIGAHKVTLKAHDFQDGLEGIYLVNRLRGEVKESVLDATLGDINLPGIPQVGSVKRIFQRNNRSIKVEIPHNYKLILKP</sequence>
<keyword evidence="1" id="KW-0472">Membrane</keyword>
<dbReference type="Pfam" id="PF12508">
    <property type="entry name" value="Transposon_TraM"/>
    <property type="match status" value="1"/>
</dbReference>
<comment type="caution">
    <text evidence="3">The sequence shown here is derived from an EMBL/GenBank/DDBJ whole genome shotgun (WGS) entry which is preliminary data.</text>
</comment>
<organism evidence="3 4">
    <name type="scientific">Flagellimonas lutimaris</name>
    <dbReference type="NCBI Taxonomy" id="475082"/>
    <lineage>
        <taxon>Bacteria</taxon>
        <taxon>Pseudomonadati</taxon>
        <taxon>Bacteroidota</taxon>
        <taxon>Flavobacteriia</taxon>
        <taxon>Flavobacteriales</taxon>
        <taxon>Flavobacteriaceae</taxon>
        <taxon>Flagellimonas</taxon>
    </lineage>
</organism>
<feature type="transmembrane region" description="Helical" evidence="1">
    <location>
        <begin position="7"/>
        <end position="27"/>
    </location>
</feature>
<accession>A0A3A1N7V9</accession>
<dbReference type="AlphaFoldDB" id="A0A3A1N7V9"/>
<keyword evidence="1" id="KW-1133">Transmembrane helix</keyword>
<dbReference type="RefSeq" id="WP_119608734.1">
    <property type="nucleotide sequence ID" value="NZ_QXFH01000076.1"/>
</dbReference>
<feature type="domain" description="Conjugative transposon TraM C-terminal" evidence="2">
    <location>
        <begin position="170"/>
        <end position="300"/>
    </location>
</feature>
<dbReference type="OrthoDB" id="1409065at2"/>
<keyword evidence="1" id="KW-0812">Transmembrane</keyword>
<protein>
    <submittedName>
        <fullName evidence="3">Conjugative transposon protein TraM</fullName>
    </submittedName>
</protein>
<proteinExistence type="predicted"/>